<dbReference type="Proteomes" id="UP001165136">
    <property type="component" value="Unassembled WGS sequence"/>
</dbReference>
<dbReference type="InterPro" id="IPR036291">
    <property type="entry name" value="NAD(P)-bd_dom_sf"/>
</dbReference>
<dbReference type="CDD" id="cd05233">
    <property type="entry name" value="SDR_c"/>
    <property type="match status" value="1"/>
</dbReference>
<name>A0A9W6R0M4_9PSEU</name>
<organism evidence="3 4">
    <name type="scientific">Amycolatopsis taiwanensis</name>
    <dbReference type="NCBI Taxonomy" id="342230"/>
    <lineage>
        <taxon>Bacteria</taxon>
        <taxon>Bacillati</taxon>
        <taxon>Actinomycetota</taxon>
        <taxon>Actinomycetes</taxon>
        <taxon>Pseudonocardiales</taxon>
        <taxon>Pseudonocardiaceae</taxon>
        <taxon>Amycolatopsis</taxon>
    </lineage>
</organism>
<dbReference type="AlphaFoldDB" id="A0A9W6R0M4"/>
<dbReference type="GO" id="GO:0016020">
    <property type="term" value="C:membrane"/>
    <property type="evidence" value="ECO:0007669"/>
    <property type="project" value="TreeGrafter"/>
</dbReference>
<dbReference type="Pfam" id="PF00106">
    <property type="entry name" value="adh_short"/>
    <property type="match status" value="1"/>
</dbReference>
<protein>
    <submittedName>
        <fullName evidence="3">Short-chain dehydrogenase</fullName>
    </submittedName>
</protein>
<dbReference type="SUPFAM" id="SSF51735">
    <property type="entry name" value="NAD(P)-binding Rossmann-fold domains"/>
    <property type="match status" value="1"/>
</dbReference>
<accession>A0A9W6R0M4</accession>
<comment type="similarity">
    <text evidence="1">Belongs to the short-chain dehydrogenases/reductases (SDR) family.</text>
</comment>
<dbReference type="Gene3D" id="3.40.50.720">
    <property type="entry name" value="NAD(P)-binding Rossmann-like Domain"/>
    <property type="match status" value="1"/>
</dbReference>
<dbReference type="PANTHER" id="PTHR44196">
    <property type="entry name" value="DEHYDROGENASE/REDUCTASE SDR FAMILY MEMBER 7B"/>
    <property type="match status" value="1"/>
</dbReference>
<evidence type="ECO:0000256" key="1">
    <source>
        <dbReference type="ARBA" id="ARBA00006484"/>
    </source>
</evidence>
<evidence type="ECO:0000256" key="2">
    <source>
        <dbReference type="ARBA" id="ARBA00023002"/>
    </source>
</evidence>
<comment type="caution">
    <text evidence="3">The sequence shown here is derived from an EMBL/GenBank/DDBJ whole genome shotgun (WGS) entry which is preliminary data.</text>
</comment>
<dbReference type="GO" id="GO:0016491">
    <property type="term" value="F:oxidoreductase activity"/>
    <property type="evidence" value="ECO:0007669"/>
    <property type="project" value="UniProtKB-KW"/>
</dbReference>
<reference evidence="3" key="1">
    <citation type="submission" date="2023-03" db="EMBL/GenBank/DDBJ databases">
        <title>Amycolatopsis taiwanensis NBRC 103393.</title>
        <authorList>
            <person name="Ichikawa N."/>
            <person name="Sato H."/>
            <person name="Tonouchi N."/>
        </authorList>
    </citation>
    <scope>NUCLEOTIDE SEQUENCE</scope>
    <source>
        <strain evidence="3">NBRC 103393</strain>
    </source>
</reference>
<evidence type="ECO:0000313" key="3">
    <source>
        <dbReference type="EMBL" id="GLY65412.1"/>
    </source>
</evidence>
<evidence type="ECO:0000313" key="4">
    <source>
        <dbReference type="Proteomes" id="UP001165136"/>
    </source>
</evidence>
<dbReference type="PRINTS" id="PR00081">
    <property type="entry name" value="GDHRDH"/>
</dbReference>
<gene>
    <name evidence="3" type="ORF">Atai01_20310</name>
</gene>
<dbReference type="InterPro" id="IPR002347">
    <property type="entry name" value="SDR_fam"/>
</dbReference>
<dbReference type="EMBL" id="BSTI01000004">
    <property type="protein sequence ID" value="GLY65412.1"/>
    <property type="molecule type" value="Genomic_DNA"/>
</dbReference>
<keyword evidence="2" id="KW-0560">Oxidoreductase</keyword>
<dbReference type="RefSeq" id="WP_285486626.1">
    <property type="nucleotide sequence ID" value="NZ_BSTI01000004.1"/>
</dbReference>
<keyword evidence="4" id="KW-1185">Reference proteome</keyword>
<proteinExistence type="inferred from homology"/>
<sequence length="227" mass="24123">MLIARKRDQLAATAAECRAHGVQVRTLATDLTEPGAIGRVVDATADIEVGLLIHNAGANSHSRPFLDGDLTAFQRVIDLNVAVPMALVHHFGQSMRDRRRGGILLAGSLSGNHGAMRQSVYGGAKAFVQIFAESLWVELREHGVDVLALVLGATRTPAMARAGLNFDVPGLVVSEPEEVAREGLAHLPHGPVRIVSGHEVQAASAADADRAKVVLEAHDRVRQLLNG</sequence>
<dbReference type="PANTHER" id="PTHR44196:SF2">
    <property type="entry name" value="SHORT-CHAIN DEHYDROGENASE-RELATED"/>
    <property type="match status" value="1"/>
</dbReference>